<sequence>MQDFTNGMAADLIPGTWVKSRTSEANGMCVELAALPRGGVAVRNSTDPGGPALIFTAEELGAFLDGAKRGEFDALGSPN</sequence>
<protein>
    <submittedName>
        <fullName evidence="2">DUF397 domain-containing protein</fullName>
    </submittedName>
</protein>
<proteinExistence type="predicted"/>
<accession>A0ABU4FK38</accession>
<keyword evidence="3" id="KW-1185">Reference proteome</keyword>
<organism evidence="2 3">
    <name type="scientific">Streptomyces prunicolor</name>
    <dbReference type="NCBI Taxonomy" id="67348"/>
    <lineage>
        <taxon>Bacteria</taxon>
        <taxon>Bacillati</taxon>
        <taxon>Actinomycetota</taxon>
        <taxon>Actinomycetes</taxon>
        <taxon>Kitasatosporales</taxon>
        <taxon>Streptomycetaceae</taxon>
        <taxon>Streptomyces</taxon>
    </lineage>
</organism>
<feature type="domain" description="DUF397" evidence="1">
    <location>
        <begin position="16"/>
        <end position="68"/>
    </location>
</feature>
<reference evidence="2 3" key="1">
    <citation type="submission" date="2023-10" db="EMBL/GenBank/DDBJ databases">
        <title>Characterization of rhizosphere-enriched actinobacteria from wheat plants lab-grown on chernevaya soil.</title>
        <authorList>
            <person name="Tikhonova E.N."/>
            <person name="Konopkin A."/>
            <person name="Kravchenko I.K."/>
        </authorList>
    </citation>
    <scope>NUCLEOTIDE SEQUENCE [LARGE SCALE GENOMIC DNA]</scope>
    <source>
        <strain evidence="2 3">RR29</strain>
    </source>
</reference>
<dbReference type="Proteomes" id="UP001187346">
    <property type="component" value="Unassembled WGS sequence"/>
</dbReference>
<dbReference type="EMBL" id="JAWMAJ010000152">
    <property type="protein sequence ID" value="MDV7220975.1"/>
    <property type="molecule type" value="Genomic_DNA"/>
</dbReference>
<evidence type="ECO:0000313" key="3">
    <source>
        <dbReference type="Proteomes" id="UP001187346"/>
    </source>
</evidence>
<dbReference type="RefSeq" id="WP_317774382.1">
    <property type="nucleotide sequence ID" value="NZ_JAWMAJ010000152.1"/>
</dbReference>
<dbReference type="Pfam" id="PF04149">
    <property type="entry name" value="DUF397"/>
    <property type="match status" value="1"/>
</dbReference>
<evidence type="ECO:0000313" key="2">
    <source>
        <dbReference type="EMBL" id="MDV7220975.1"/>
    </source>
</evidence>
<evidence type="ECO:0000259" key="1">
    <source>
        <dbReference type="Pfam" id="PF04149"/>
    </source>
</evidence>
<gene>
    <name evidence="2" type="ORF">R5A26_34055</name>
</gene>
<dbReference type="InterPro" id="IPR007278">
    <property type="entry name" value="DUF397"/>
</dbReference>
<comment type="caution">
    <text evidence="2">The sequence shown here is derived from an EMBL/GenBank/DDBJ whole genome shotgun (WGS) entry which is preliminary data.</text>
</comment>
<name>A0ABU4FK38_9ACTN</name>